<protein>
    <recommendedName>
        <fullName evidence="4">Lipoprotein</fullName>
    </recommendedName>
</protein>
<proteinExistence type="predicted"/>
<dbReference type="OrthoDB" id="7019759at2"/>
<feature type="chain" id="PRO_5012891192" description="Lipoprotein" evidence="1">
    <location>
        <begin position="20"/>
        <end position="155"/>
    </location>
</feature>
<keyword evidence="1" id="KW-0732">Signal</keyword>
<organism evidence="2 3">
    <name type="scientific">Pseudomonas putida</name>
    <name type="common">Arthrobacter siderocapsulatus</name>
    <dbReference type="NCBI Taxonomy" id="303"/>
    <lineage>
        <taxon>Bacteria</taxon>
        <taxon>Pseudomonadati</taxon>
        <taxon>Pseudomonadota</taxon>
        <taxon>Gammaproteobacteria</taxon>
        <taxon>Pseudomonadales</taxon>
        <taxon>Pseudomonadaceae</taxon>
        <taxon>Pseudomonas</taxon>
    </lineage>
</organism>
<dbReference type="EMBL" id="NBWC01000031">
    <property type="protein sequence ID" value="ORL62015.1"/>
    <property type="molecule type" value="Genomic_DNA"/>
</dbReference>
<sequence>MVKGFGGIALALVTLVGCASSGPSGDQEDQSQVSGANHAVQMGQYGLAEQRLAQYVYRDKDGALKIKYFGISGHNRKHAIDTVVALLWETGRDDTLQQFAHDYLPGDEYQTTLCRISERQAKYEEAYHCWNNMGEVDRAERVIRTEATLRILGSP</sequence>
<evidence type="ECO:0000313" key="2">
    <source>
        <dbReference type="EMBL" id="ORL62015.1"/>
    </source>
</evidence>
<evidence type="ECO:0000256" key="1">
    <source>
        <dbReference type="SAM" id="SignalP"/>
    </source>
</evidence>
<evidence type="ECO:0000313" key="3">
    <source>
        <dbReference type="Proteomes" id="UP000193675"/>
    </source>
</evidence>
<name>A0A1X0ZRP3_PSEPU</name>
<accession>A0A1X0ZRP3</accession>
<gene>
    <name evidence="2" type="ORF">B7H17_20125</name>
</gene>
<dbReference type="PROSITE" id="PS51257">
    <property type="entry name" value="PROKAR_LIPOPROTEIN"/>
    <property type="match status" value="1"/>
</dbReference>
<evidence type="ECO:0008006" key="4">
    <source>
        <dbReference type="Google" id="ProtNLM"/>
    </source>
</evidence>
<comment type="caution">
    <text evidence="2">The sequence shown here is derived from an EMBL/GenBank/DDBJ whole genome shotgun (WGS) entry which is preliminary data.</text>
</comment>
<feature type="signal peptide" evidence="1">
    <location>
        <begin position="1"/>
        <end position="19"/>
    </location>
</feature>
<reference evidence="2 3" key="1">
    <citation type="submission" date="2017-04" db="EMBL/GenBank/DDBJ databases">
        <title>Presence of VIM-2 positive Pseudomonas species in chickens and their surrounding environment.</title>
        <authorList>
            <person name="Zhang R."/>
        </authorList>
    </citation>
    <scope>NUCLEOTIDE SEQUENCE [LARGE SCALE GENOMIC DNA]</scope>
    <source>
        <strain evidence="2 3">DZ-C18</strain>
    </source>
</reference>
<dbReference type="Proteomes" id="UP000193675">
    <property type="component" value="Unassembled WGS sequence"/>
</dbReference>
<dbReference type="AlphaFoldDB" id="A0A1X0ZRP3"/>